<sequence length="154" mass="16964">MKDLKNKRKETVTTDNNQRDYESIFIMGRAIFGSGSPFDPVEYNGKTYLPGQANNCYIFPGLGLGLIMSGAIRVRDDMLLAASEALAAQVTEENFANGLIYPPFSNIREISANIAASVAATTYDLGLASNLPRAKDLVKFAESCMYSPVYRNYR</sequence>
<feature type="domain" description="Malic enzyme NAD-binding" evidence="1">
    <location>
        <begin position="1"/>
        <end position="123"/>
    </location>
</feature>
<organism evidence="2 3">
    <name type="scientific">Brassica cretica</name>
    <name type="common">Mustard</name>
    <dbReference type="NCBI Taxonomy" id="69181"/>
    <lineage>
        <taxon>Eukaryota</taxon>
        <taxon>Viridiplantae</taxon>
        <taxon>Streptophyta</taxon>
        <taxon>Embryophyta</taxon>
        <taxon>Tracheophyta</taxon>
        <taxon>Spermatophyta</taxon>
        <taxon>Magnoliopsida</taxon>
        <taxon>eudicotyledons</taxon>
        <taxon>Gunneridae</taxon>
        <taxon>Pentapetalae</taxon>
        <taxon>rosids</taxon>
        <taxon>malvids</taxon>
        <taxon>Brassicales</taxon>
        <taxon>Brassicaceae</taxon>
        <taxon>Brassiceae</taxon>
        <taxon>Brassica</taxon>
    </lineage>
</organism>
<name>A0A8S9P2K1_BRACR</name>
<evidence type="ECO:0000313" key="3">
    <source>
        <dbReference type="Proteomes" id="UP000712600"/>
    </source>
</evidence>
<dbReference type="GO" id="GO:0009507">
    <property type="term" value="C:chloroplast"/>
    <property type="evidence" value="ECO:0007669"/>
    <property type="project" value="TreeGrafter"/>
</dbReference>
<dbReference type="InterPro" id="IPR036291">
    <property type="entry name" value="NAD(P)-bd_dom_sf"/>
</dbReference>
<dbReference type="Proteomes" id="UP000712600">
    <property type="component" value="Unassembled WGS sequence"/>
</dbReference>
<dbReference type="GO" id="GO:0006108">
    <property type="term" value="P:malate metabolic process"/>
    <property type="evidence" value="ECO:0007669"/>
    <property type="project" value="TreeGrafter"/>
</dbReference>
<dbReference type="GO" id="GO:0051287">
    <property type="term" value="F:NAD binding"/>
    <property type="evidence" value="ECO:0007669"/>
    <property type="project" value="InterPro"/>
</dbReference>
<evidence type="ECO:0000313" key="2">
    <source>
        <dbReference type="EMBL" id="KAF3510266.1"/>
    </source>
</evidence>
<dbReference type="AlphaFoldDB" id="A0A8S9P2K1"/>
<dbReference type="Pfam" id="PF03949">
    <property type="entry name" value="Malic_M"/>
    <property type="match status" value="1"/>
</dbReference>
<evidence type="ECO:0000259" key="1">
    <source>
        <dbReference type="SMART" id="SM00919"/>
    </source>
</evidence>
<dbReference type="GO" id="GO:0004473">
    <property type="term" value="F:malate dehydrogenase (decarboxylating) (NADP+) activity"/>
    <property type="evidence" value="ECO:0007669"/>
    <property type="project" value="TreeGrafter"/>
</dbReference>
<dbReference type="Gene3D" id="3.40.50.720">
    <property type="entry name" value="NAD(P)-binding Rossmann-like Domain"/>
    <property type="match status" value="1"/>
</dbReference>
<gene>
    <name evidence="2" type="ORF">F2Q69_00000458</name>
</gene>
<dbReference type="PANTHER" id="PTHR23406">
    <property type="entry name" value="MALIC ENZYME-RELATED"/>
    <property type="match status" value="1"/>
</dbReference>
<dbReference type="SMART" id="SM00919">
    <property type="entry name" value="Malic_M"/>
    <property type="match status" value="1"/>
</dbReference>
<reference evidence="2" key="1">
    <citation type="submission" date="2019-12" db="EMBL/GenBank/DDBJ databases">
        <title>Genome sequencing and annotation of Brassica cretica.</title>
        <authorList>
            <person name="Studholme D.J."/>
            <person name="Sarris P."/>
        </authorList>
    </citation>
    <scope>NUCLEOTIDE SEQUENCE</scope>
    <source>
        <strain evidence="2">PFS-109/04</strain>
        <tissue evidence="2">Leaf</tissue>
    </source>
</reference>
<dbReference type="SUPFAM" id="SSF51735">
    <property type="entry name" value="NAD(P)-binding Rossmann-fold domains"/>
    <property type="match status" value="1"/>
</dbReference>
<dbReference type="PANTHER" id="PTHR23406:SF70">
    <property type="entry name" value="NADP-DEPENDENT MALIC ENZYME 2"/>
    <property type="match status" value="1"/>
</dbReference>
<proteinExistence type="predicted"/>
<protein>
    <recommendedName>
        <fullName evidence="1">Malic enzyme NAD-binding domain-containing protein</fullName>
    </recommendedName>
</protein>
<accession>A0A8S9P2K1</accession>
<dbReference type="EMBL" id="QGKX02001521">
    <property type="protein sequence ID" value="KAF3510266.1"/>
    <property type="molecule type" value="Genomic_DNA"/>
</dbReference>
<comment type="caution">
    <text evidence="2">The sequence shown here is derived from an EMBL/GenBank/DDBJ whole genome shotgun (WGS) entry which is preliminary data.</text>
</comment>
<dbReference type="InterPro" id="IPR012302">
    <property type="entry name" value="Malic_NAD-bd"/>
</dbReference>